<dbReference type="SMART" id="SM00871">
    <property type="entry name" value="AraC_E_bind"/>
    <property type="match status" value="1"/>
</dbReference>
<comment type="caution">
    <text evidence="5">The sequence shown here is derived from an EMBL/GenBank/DDBJ whole genome shotgun (WGS) entry which is preliminary data.</text>
</comment>
<gene>
    <name evidence="5" type="ORF">GCM10007390_47460</name>
</gene>
<evidence type="ECO:0000256" key="1">
    <source>
        <dbReference type="ARBA" id="ARBA00023015"/>
    </source>
</evidence>
<feature type="domain" description="HTH araC/xylS-type" evidence="4">
    <location>
        <begin position="21"/>
        <end position="119"/>
    </location>
</feature>
<dbReference type="SMART" id="SM00342">
    <property type="entry name" value="HTH_ARAC"/>
    <property type="match status" value="1"/>
</dbReference>
<dbReference type="InterPro" id="IPR018062">
    <property type="entry name" value="HTH_AraC-typ_CS"/>
</dbReference>
<dbReference type="PROSITE" id="PS00041">
    <property type="entry name" value="HTH_ARAC_FAMILY_1"/>
    <property type="match status" value="1"/>
</dbReference>
<dbReference type="Gene3D" id="1.10.10.60">
    <property type="entry name" value="Homeodomain-like"/>
    <property type="match status" value="1"/>
</dbReference>
<organism evidence="5 6">
    <name type="scientific">Persicitalea jodogahamensis</name>
    <dbReference type="NCBI Taxonomy" id="402147"/>
    <lineage>
        <taxon>Bacteria</taxon>
        <taxon>Pseudomonadati</taxon>
        <taxon>Bacteroidota</taxon>
        <taxon>Cytophagia</taxon>
        <taxon>Cytophagales</taxon>
        <taxon>Spirosomataceae</taxon>
        <taxon>Persicitalea</taxon>
    </lineage>
</organism>
<dbReference type="InterPro" id="IPR010499">
    <property type="entry name" value="AraC_E-bd"/>
</dbReference>
<dbReference type="InterPro" id="IPR009057">
    <property type="entry name" value="Homeodomain-like_sf"/>
</dbReference>
<name>A0A8J3D845_9BACT</name>
<dbReference type="SUPFAM" id="SSF46689">
    <property type="entry name" value="Homeodomain-like"/>
    <property type="match status" value="2"/>
</dbReference>
<reference evidence="5 6" key="1">
    <citation type="journal article" date="2014" name="Int. J. Syst. Evol. Microbiol.">
        <title>Complete genome sequence of Corynebacterium casei LMG S-19264T (=DSM 44701T), isolated from a smear-ripened cheese.</title>
        <authorList>
            <consortium name="US DOE Joint Genome Institute (JGI-PGF)"/>
            <person name="Walter F."/>
            <person name="Albersmeier A."/>
            <person name="Kalinowski J."/>
            <person name="Ruckert C."/>
        </authorList>
    </citation>
    <scope>NUCLEOTIDE SEQUENCE [LARGE SCALE GENOMIC DNA]</scope>
    <source>
        <strain evidence="5 6">KCTC 12866</strain>
    </source>
</reference>
<dbReference type="InterPro" id="IPR029442">
    <property type="entry name" value="GyrI-like"/>
</dbReference>
<dbReference type="GO" id="GO:0043565">
    <property type="term" value="F:sequence-specific DNA binding"/>
    <property type="evidence" value="ECO:0007669"/>
    <property type="project" value="InterPro"/>
</dbReference>
<dbReference type="InterPro" id="IPR011256">
    <property type="entry name" value="Reg_factor_effector_dom_sf"/>
</dbReference>
<accession>A0A8J3D845</accession>
<dbReference type="EMBL" id="BMXF01000007">
    <property type="protein sequence ID" value="GHB86441.1"/>
    <property type="molecule type" value="Genomic_DNA"/>
</dbReference>
<dbReference type="InterPro" id="IPR050908">
    <property type="entry name" value="SmbC-like"/>
</dbReference>
<dbReference type="Proteomes" id="UP000598271">
    <property type="component" value="Unassembled WGS sequence"/>
</dbReference>
<keyword evidence="3" id="KW-0804">Transcription</keyword>
<dbReference type="Pfam" id="PF12833">
    <property type="entry name" value="HTH_18"/>
    <property type="match status" value="1"/>
</dbReference>
<dbReference type="RefSeq" id="WP_189568255.1">
    <property type="nucleotide sequence ID" value="NZ_BMXF01000007.1"/>
</dbReference>
<dbReference type="Pfam" id="PF06445">
    <property type="entry name" value="GyrI-like"/>
    <property type="match status" value="1"/>
</dbReference>
<evidence type="ECO:0000259" key="4">
    <source>
        <dbReference type="PROSITE" id="PS01124"/>
    </source>
</evidence>
<dbReference type="PANTHER" id="PTHR40055">
    <property type="entry name" value="TRANSCRIPTIONAL REGULATOR YGIV-RELATED"/>
    <property type="match status" value="1"/>
</dbReference>
<protein>
    <submittedName>
        <fullName evidence="5">AraC family transcriptional regulator</fullName>
    </submittedName>
</protein>
<sequence>MATRLSISKESTRQAHQQKVNQVLDAITQDLPRSLSLDELADLAALSPFHLHRVFSRLTGESPGRLLIRTRLEKAAFLLRYSRTGLPAIARAVGYKSVDSLAKAFRKRFGCSPQAYLQSLGDNQIGVGPIVQPLDKRLNAMLKHSRMVRFPPGQVLYARGLGFANGHYNEVAAQLWPRLLAYAHQQQLLDKETQYLARFPHCTSITKPSQCHYEACIRLTRNRSIVCPAEFGVGYEPGGAFRVFTHDGPYDTLWESWRAIFQHWLPCGGYSLRPAASLEVYPGAAGFQNKWPVPVHLYLPVG</sequence>
<keyword evidence="1" id="KW-0805">Transcription regulation</keyword>
<dbReference type="PANTHER" id="PTHR40055:SF1">
    <property type="entry name" value="TRANSCRIPTIONAL REGULATOR YGIV-RELATED"/>
    <property type="match status" value="1"/>
</dbReference>
<dbReference type="Gene3D" id="3.20.80.10">
    <property type="entry name" value="Regulatory factor, effector binding domain"/>
    <property type="match status" value="1"/>
</dbReference>
<evidence type="ECO:0000256" key="3">
    <source>
        <dbReference type="ARBA" id="ARBA00023163"/>
    </source>
</evidence>
<evidence type="ECO:0000313" key="5">
    <source>
        <dbReference type="EMBL" id="GHB86441.1"/>
    </source>
</evidence>
<keyword evidence="6" id="KW-1185">Reference proteome</keyword>
<keyword evidence="2" id="KW-0238">DNA-binding</keyword>
<dbReference type="SUPFAM" id="SSF55136">
    <property type="entry name" value="Probable bacterial effector-binding domain"/>
    <property type="match status" value="1"/>
</dbReference>
<dbReference type="GO" id="GO:0003700">
    <property type="term" value="F:DNA-binding transcription factor activity"/>
    <property type="evidence" value="ECO:0007669"/>
    <property type="project" value="InterPro"/>
</dbReference>
<proteinExistence type="predicted"/>
<evidence type="ECO:0000313" key="6">
    <source>
        <dbReference type="Proteomes" id="UP000598271"/>
    </source>
</evidence>
<evidence type="ECO:0000256" key="2">
    <source>
        <dbReference type="ARBA" id="ARBA00023125"/>
    </source>
</evidence>
<dbReference type="PROSITE" id="PS01124">
    <property type="entry name" value="HTH_ARAC_FAMILY_2"/>
    <property type="match status" value="1"/>
</dbReference>
<dbReference type="InterPro" id="IPR018060">
    <property type="entry name" value="HTH_AraC"/>
</dbReference>
<dbReference type="AlphaFoldDB" id="A0A8J3D845"/>